<dbReference type="Proteomes" id="UP001241377">
    <property type="component" value="Unassembled WGS sequence"/>
</dbReference>
<comment type="caution">
    <text evidence="1">The sequence shown here is derived from an EMBL/GenBank/DDBJ whole genome shotgun (WGS) entry which is preliminary data.</text>
</comment>
<reference evidence="1" key="1">
    <citation type="submission" date="2023-04" db="EMBL/GenBank/DDBJ databases">
        <title>Draft Genome sequencing of Naganishia species isolated from polar environments using Oxford Nanopore Technology.</title>
        <authorList>
            <person name="Leo P."/>
            <person name="Venkateswaran K."/>
        </authorList>
    </citation>
    <scope>NUCLEOTIDE SEQUENCE</scope>
    <source>
        <strain evidence="1">MNA-CCFEE 5261</strain>
    </source>
</reference>
<accession>A0ACC2VGK4</accession>
<gene>
    <name evidence="1" type="ORF">QFC19_006297</name>
</gene>
<evidence type="ECO:0000313" key="1">
    <source>
        <dbReference type="EMBL" id="KAJ9098529.1"/>
    </source>
</evidence>
<dbReference type="EMBL" id="JASBWR010000075">
    <property type="protein sequence ID" value="KAJ9098529.1"/>
    <property type="molecule type" value="Genomic_DNA"/>
</dbReference>
<organism evidence="1 2">
    <name type="scientific">Naganishia cerealis</name>
    <dbReference type="NCBI Taxonomy" id="610337"/>
    <lineage>
        <taxon>Eukaryota</taxon>
        <taxon>Fungi</taxon>
        <taxon>Dikarya</taxon>
        <taxon>Basidiomycota</taxon>
        <taxon>Agaricomycotina</taxon>
        <taxon>Tremellomycetes</taxon>
        <taxon>Filobasidiales</taxon>
        <taxon>Filobasidiaceae</taxon>
        <taxon>Naganishia</taxon>
    </lineage>
</organism>
<protein>
    <submittedName>
        <fullName evidence="1">Uncharacterized protein</fullName>
    </submittedName>
</protein>
<name>A0ACC2VGK4_9TREE</name>
<evidence type="ECO:0000313" key="2">
    <source>
        <dbReference type="Proteomes" id="UP001241377"/>
    </source>
</evidence>
<proteinExistence type="predicted"/>
<sequence>MPPKPVPIFSQPPTVIPSRPNDSHDLATTLAFVETLDTLPGELTKTFGDLRELDAVLNSTTANVTRKLRALTATLQSINQDVELAHGNLIPRGADRNKHEDIRQVDEMGILSAPCRDDQQLLCPNPLGRFQLLLEIAEELTRYKIGVEDKVRVSGQACDTLVAHQAHLQALLTNSSVLLASPSMKFIERPKIQGDAAHIRRQRASPTRAAVTNGYGSAYGGSDQENTSQPTRGTNVMAYDADDVTPSKRRRTGKEKNAMGMDTWDLEETLLGRRSPALGKKPVASVAISQAYKEKKIVSKKRKYVRIRVSGSGSNTQTMHFMISRNSPAESLREHSIHHRLGKHDAMQVGPDLSEHSQTVEDRRAMGSSSHTTSSNHSVPPSAKHSESIRSSNDTNNFLGSVKGYASKTAMTRTLEELYLTCRLSKIVRTAKYSFPAVSIRNLTVAEKARDLQTRNKWQSWITIQPRRTMILRHIAIVRNRAMVK</sequence>
<keyword evidence="2" id="KW-1185">Reference proteome</keyword>